<gene>
    <name evidence="9" type="primary">mmpL10</name>
    <name evidence="9" type="ORF">GCM10022242_20570</name>
</gene>
<feature type="transmembrane region" description="Helical" evidence="7">
    <location>
        <begin position="377"/>
        <end position="397"/>
    </location>
</feature>
<dbReference type="SUPFAM" id="SSF82866">
    <property type="entry name" value="Multidrug efflux transporter AcrB transmembrane domain"/>
    <property type="match status" value="2"/>
</dbReference>
<feature type="transmembrane region" description="Helical" evidence="7">
    <location>
        <begin position="249"/>
        <end position="272"/>
    </location>
</feature>
<feature type="transmembrane region" description="Helical" evidence="7">
    <location>
        <begin position="898"/>
        <end position="919"/>
    </location>
</feature>
<keyword evidence="6 7" id="KW-0472">Membrane</keyword>
<dbReference type="Proteomes" id="UP001501821">
    <property type="component" value="Unassembled WGS sequence"/>
</dbReference>
<evidence type="ECO:0000256" key="5">
    <source>
        <dbReference type="ARBA" id="ARBA00022989"/>
    </source>
</evidence>
<evidence type="ECO:0000313" key="10">
    <source>
        <dbReference type="Proteomes" id="UP001501821"/>
    </source>
</evidence>
<sequence length="1017" mass="105031">MGRRASDAASRPARLVTARPWWVVAGWLVVVAVLNLAVPQLETVAARNASPMVPVDSPSMRTAHAMDEAFGNGRSQSVLVLATARSGGLEAADRAYLVGVADRLRRLHGEVGFVQDVRRRPELLKALTSDDGEARYLLVGTTAPTGAPAAIQQVSDVRRVASEHVPDGLEVEVTGPTATVADLADETDRSVVRITIATVVLIGLILLLIYRSLLAAGLILAVVGVGLGVARAVVSACGLAGVFPVSTFGGSFMTAILLGAGTDYAVFLLARYHEQRRLAVLPGEAAALATTRVASVVLGSGLTVVLATLCMAAARMGFFTTTGPPIAVGIMVNLAVSLTLVPALLTVAGRRGLLEPRAAAGGTGWQRLADRVAAAPLRAVVLSLVPLLLLAGLFPLIDLSYDTRSSQPDDTESNRGYALLGKHFPINEVVPDWVLVQADHDLRDPADLALLERAAGSVARQPGIDLVRTITRPDGRRIDQASVGYQAAVVGRRLGHAGDRLGDGAQGAGKLAGGARRVAGGAGRLGAGADRLADGTGLAVSGAGRLAAGAGRLASGMDRLLRGAERASSGSDRIASGTQQLAHGLDLAAANTRLAVDGLGAVVDALQHKSLTCGLDPACRRARAGLVQIWTAERDQLLPGLRTAAAAAHRLASGSGELSEGLSRLREGIARAEQGVRALRDGQRQFASRLGRLGAGAQRLADGAGRLADGAGRLAGGTEQVAASLPELRKGLAQASRHLRRTGAVARDPAIGGFYLPPAALHDRRFAAASGLYLSDDGRTARFMVLDSENAFGDAAAARTSDIAEIVRGSFAGTRLAGADVSTTGIASTNHDLVRLSADDLRLIEIGALVAVFLVLLLLLRSLVAAAMLMATVVLSYASAMGLAVGVFQLVLGREIDWTVVAVAFVVLVAVGADYNLLLTKRMHEEAPDGDRSGVARATAATGGVITTAGLIFAGSMFALLAGRVTTMGQCGLTIGAGLLIDTFVVRTVLVPGLATLLGPRLWWPRRMTAPATHDAG</sequence>
<dbReference type="PANTHER" id="PTHR33406">
    <property type="entry name" value="MEMBRANE PROTEIN MJ1562-RELATED"/>
    <property type="match status" value="1"/>
</dbReference>
<dbReference type="InterPro" id="IPR011049">
    <property type="entry name" value="Serralysin-like_metalloprot_C"/>
</dbReference>
<feature type="transmembrane region" description="Helical" evidence="7">
    <location>
        <begin position="21"/>
        <end position="38"/>
    </location>
</feature>
<protein>
    <submittedName>
        <fullName evidence="9">RND transporter MmpL10</fullName>
    </submittedName>
</protein>
<feature type="transmembrane region" description="Helical" evidence="7">
    <location>
        <begin position="217"/>
        <end position="243"/>
    </location>
</feature>
<comment type="caution">
    <text evidence="9">The sequence shown here is derived from an EMBL/GenBank/DDBJ whole genome shotgun (WGS) entry which is preliminary data.</text>
</comment>
<evidence type="ECO:0000256" key="4">
    <source>
        <dbReference type="ARBA" id="ARBA00022692"/>
    </source>
</evidence>
<dbReference type="InterPro" id="IPR023908">
    <property type="entry name" value="xxxLxxG_rpt"/>
</dbReference>
<proteinExistence type="inferred from homology"/>
<feature type="transmembrane region" description="Helical" evidence="7">
    <location>
        <begin position="867"/>
        <end position="892"/>
    </location>
</feature>
<dbReference type="NCBIfam" id="TIGR03057">
    <property type="entry name" value="xxxLxxG_by_4"/>
    <property type="match status" value="1"/>
</dbReference>
<comment type="subcellular location">
    <subcellularLocation>
        <location evidence="1">Cell membrane</location>
        <topology evidence="1">Multi-pass membrane protein</topology>
    </subcellularLocation>
</comment>
<reference evidence="10" key="1">
    <citation type="journal article" date="2019" name="Int. J. Syst. Evol. Microbiol.">
        <title>The Global Catalogue of Microorganisms (GCM) 10K type strain sequencing project: providing services to taxonomists for standard genome sequencing and annotation.</title>
        <authorList>
            <consortium name="The Broad Institute Genomics Platform"/>
            <consortium name="The Broad Institute Genome Sequencing Center for Infectious Disease"/>
            <person name="Wu L."/>
            <person name="Ma J."/>
        </authorList>
    </citation>
    <scope>NUCLEOTIDE SEQUENCE [LARGE SCALE GENOMIC DNA]</scope>
    <source>
        <strain evidence="10">JCM 16953</strain>
    </source>
</reference>
<dbReference type="Gene3D" id="1.20.1640.10">
    <property type="entry name" value="Multidrug efflux transporter AcrB transmembrane domain"/>
    <property type="match status" value="2"/>
</dbReference>
<feature type="transmembrane region" description="Helical" evidence="7">
    <location>
        <begin position="841"/>
        <end position="860"/>
    </location>
</feature>
<feature type="transmembrane region" description="Helical" evidence="7">
    <location>
        <begin position="975"/>
        <end position="998"/>
    </location>
</feature>
<evidence type="ECO:0000313" key="9">
    <source>
        <dbReference type="EMBL" id="GAA3818621.1"/>
    </source>
</evidence>
<feature type="transmembrane region" description="Helical" evidence="7">
    <location>
        <begin position="940"/>
        <end position="963"/>
    </location>
</feature>
<accession>A0ABP7IHS8</accession>
<feature type="transmembrane region" description="Helical" evidence="7">
    <location>
        <begin position="293"/>
        <end position="314"/>
    </location>
</feature>
<evidence type="ECO:0000259" key="8">
    <source>
        <dbReference type="Pfam" id="PF03176"/>
    </source>
</evidence>
<name>A0ABP7IHS8_9ACTN</name>
<keyword evidence="5 7" id="KW-1133">Transmembrane helix</keyword>
<organism evidence="9 10">
    <name type="scientific">Nocardioides panacisoli</name>
    <dbReference type="NCBI Taxonomy" id="627624"/>
    <lineage>
        <taxon>Bacteria</taxon>
        <taxon>Bacillati</taxon>
        <taxon>Actinomycetota</taxon>
        <taxon>Actinomycetes</taxon>
        <taxon>Propionibacteriales</taxon>
        <taxon>Nocardioidaceae</taxon>
        <taxon>Nocardioides</taxon>
    </lineage>
</organism>
<feature type="transmembrane region" description="Helical" evidence="7">
    <location>
        <begin position="326"/>
        <end position="347"/>
    </location>
</feature>
<dbReference type="InterPro" id="IPR050545">
    <property type="entry name" value="Mycobact_MmpL"/>
</dbReference>
<keyword evidence="3" id="KW-1003">Cell membrane</keyword>
<keyword evidence="4 7" id="KW-0812">Transmembrane</keyword>
<evidence type="ECO:0000256" key="3">
    <source>
        <dbReference type="ARBA" id="ARBA00022475"/>
    </source>
</evidence>
<evidence type="ECO:0000256" key="6">
    <source>
        <dbReference type="ARBA" id="ARBA00023136"/>
    </source>
</evidence>
<evidence type="ECO:0000256" key="7">
    <source>
        <dbReference type="SAM" id="Phobius"/>
    </source>
</evidence>
<keyword evidence="10" id="KW-1185">Reference proteome</keyword>
<dbReference type="RefSeq" id="WP_344775002.1">
    <property type="nucleotide sequence ID" value="NZ_BAABAH010000006.1"/>
</dbReference>
<dbReference type="PANTHER" id="PTHR33406:SF6">
    <property type="entry name" value="MEMBRANE PROTEIN YDGH-RELATED"/>
    <property type="match status" value="1"/>
</dbReference>
<evidence type="ECO:0000256" key="2">
    <source>
        <dbReference type="ARBA" id="ARBA00010157"/>
    </source>
</evidence>
<feature type="transmembrane region" description="Helical" evidence="7">
    <location>
        <begin position="191"/>
        <end position="210"/>
    </location>
</feature>
<dbReference type="InterPro" id="IPR004869">
    <property type="entry name" value="MMPL_dom"/>
</dbReference>
<evidence type="ECO:0000256" key="1">
    <source>
        <dbReference type="ARBA" id="ARBA00004651"/>
    </source>
</evidence>
<comment type="similarity">
    <text evidence="2">Belongs to the resistance-nodulation-cell division (RND) (TC 2.A.6) family. MmpL subfamily.</text>
</comment>
<dbReference type="EMBL" id="BAABAH010000006">
    <property type="protein sequence ID" value="GAA3818621.1"/>
    <property type="molecule type" value="Genomic_DNA"/>
</dbReference>
<dbReference type="SUPFAM" id="SSF101967">
    <property type="entry name" value="Adhesin YadA, collagen-binding domain"/>
    <property type="match status" value="1"/>
</dbReference>
<feature type="domain" description="Membrane transport protein MMPL" evidence="8">
    <location>
        <begin position="52"/>
        <end position="377"/>
    </location>
</feature>
<feature type="domain" description="Membrane transport protein MMPL" evidence="8">
    <location>
        <begin position="769"/>
        <end position="1009"/>
    </location>
</feature>
<dbReference type="Pfam" id="PF03176">
    <property type="entry name" value="MMPL"/>
    <property type="match status" value="2"/>
</dbReference>